<keyword evidence="2" id="KW-1185">Reference proteome</keyword>
<evidence type="ECO:0008006" key="3">
    <source>
        <dbReference type="Google" id="ProtNLM"/>
    </source>
</evidence>
<dbReference type="Proteomes" id="UP000298179">
    <property type="component" value="Unassembled WGS sequence"/>
</dbReference>
<reference evidence="1 2" key="1">
    <citation type="submission" date="2019-03" db="EMBL/GenBank/DDBJ databases">
        <title>Jiella endophytica sp. nov., a novel endophytic bacterium isolated from root of Ficus microcarpa Linn. f.</title>
        <authorList>
            <person name="Tuo L."/>
        </authorList>
    </citation>
    <scope>NUCLEOTIDE SEQUENCE [LARGE SCALE GENOMIC DNA]</scope>
    <source>
        <strain evidence="1 2">CBS5Q-3</strain>
    </source>
</reference>
<organism evidence="1 2">
    <name type="scientific">Jiella endophytica</name>
    <dbReference type="NCBI Taxonomy" id="2558362"/>
    <lineage>
        <taxon>Bacteria</taxon>
        <taxon>Pseudomonadati</taxon>
        <taxon>Pseudomonadota</taxon>
        <taxon>Alphaproteobacteria</taxon>
        <taxon>Hyphomicrobiales</taxon>
        <taxon>Aurantimonadaceae</taxon>
        <taxon>Jiella</taxon>
    </lineage>
</organism>
<dbReference type="AlphaFoldDB" id="A0A4Y8RLH6"/>
<dbReference type="RefSeq" id="WP_134762171.1">
    <property type="nucleotide sequence ID" value="NZ_SOZD01000003.1"/>
</dbReference>
<name>A0A4Y8RLH6_9HYPH</name>
<accession>A0A4Y8RLH6</accession>
<evidence type="ECO:0000313" key="2">
    <source>
        <dbReference type="Proteomes" id="UP000298179"/>
    </source>
</evidence>
<gene>
    <name evidence="1" type="ORF">E3C22_11550</name>
</gene>
<dbReference type="OrthoDB" id="964913at2"/>
<evidence type="ECO:0000313" key="1">
    <source>
        <dbReference type="EMBL" id="TFF23070.1"/>
    </source>
</evidence>
<proteinExistence type="predicted"/>
<protein>
    <recommendedName>
        <fullName evidence="3">DNA breaking-rejoining protein</fullName>
    </recommendedName>
</protein>
<sequence length="126" mass="13434">MLTGSAPVVLAQAQSTIHFATGESAARVTGAITGHDYADYRLEARGGQTMVASIEKTGGTGHGTVYFNVLPPGSDGEAIFIGAMEPERRGRIALPRDDDYTLRVYLMGNDRDAGKTIRYALSVTIE</sequence>
<comment type="caution">
    <text evidence="1">The sequence shown here is derived from an EMBL/GenBank/DDBJ whole genome shotgun (WGS) entry which is preliminary data.</text>
</comment>
<dbReference type="EMBL" id="SOZD01000003">
    <property type="protein sequence ID" value="TFF23070.1"/>
    <property type="molecule type" value="Genomic_DNA"/>
</dbReference>
<dbReference type="Gene3D" id="2.60.120.380">
    <property type="match status" value="1"/>
</dbReference>